<sequence length="187" mass="19448">MTLSALPLGLPAGVLPGGLDTTTRVVDAHTGGAPTRVVVSGGPALYGVTMVQRQEELQTHHDAWRRALVTAPRGHEGLVGALLTEPERPGSQAGVLFFDHGGYLGLSAAAMIGVVVSLAHLGKVRPGPLWLDTAAGTVHADFSLDGTVRLEQDGQVLSLHEGHAYVMMESTVVIQQDDPLGWGAPTA</sequence>
<dbReference type="InterPro" id="IPR008794">
    <property type="entry name" value="Pro_racemase_fam"/>
</dbReference>
<accession>A0ABR6GS43</accession>
<keyword evidence="3" id="KW-1185">Reference proteome</keyword>
<dbReference type="EC" id="5.1.1.8" evidence="2"/>
<organism evidence="2 3">
    <name type="scientific">Roseateles terrae</name>
    <dbReference type="NCBI Taxonomy" id="431060"/>
    <lineage>
        <taxon>Bacteria</taxon>
        <taxon>Pseudomonadati</taxon>
        <taxon>Pseudomonadota</taxon>
        <taxon>Betaproteobacteria</taxon>
        <taxon>Burkholderiales</taxon>
        <taxon>Sphaerotilaceae</taxon>
        <taxon>Roseateles</taxon>
    </lineage>
</organism>
<dbReference type="GO" id="GO:0047580">
    <property type="term" value="F:4-hydroxyproline epimerase activity"/>
    <property type="evidence" value="ECO:0007669"/>
    <property type="project" value="UniProtKB-EC"/>
</dbReference>
<dbReference type="Proteomes" id="UP000574369">
    <property type="component" value="Unassembled WGS sequence"/>
</dbReference>
<evidence type="ECO:0000313" key="3">
    <source>
        <dbReference type="Proteomes" id="UP000574369"/>
    </source>
</evidence>
<dbReference type="RefSeq" id="WP_088454518.1">
    <property type="nucleotide sequence ID" value="NZ_JACHXO010000003.1"/>
</dbReference>
<evidence type="ECO:0000256" key="1">
    <source>
        <dbReference type="ARBA" id="ARBA00007529"/>
    </source>
</evidence>
<evidence type="ECO:0000313" key="2">
    <source>
        <dbReference type="EMBL" id="MBB3194536.1"/>
    </source>
</evidence>
<gene>
    <name evidence="2" type="ORF">FHS28_001932</name>
</gene>
<reference evidence="2 3" key="1">
    <citation type="submission" date="2020-08" db="EMBL/GenBank/DDBJ databases">
        <title>Genomic Encyclopedia of Type Strains, Phase III (KMG-III): the genomes of soil and plant-associated and newly described type strains.</title>
        <authorList>
            <person name="Whitman W."/>
        </authorList>
    </citation>
    <scope>NUCLEOTIDE SEQUENCE [LARGE SCALE GENOMIC DNA]</scope>
    <source>
        <strain evidence="2 3">CECT 7247</strain>
    </source>
</reference>
<dbReference type="PANTHER" id="PTHR33442">
    <property type="entry name" value="TRANS-3-HYDROXY-L-PROLINE DEHYDRATASE"/>
    <property type="match status" value="1"/>
</dbReference>
<dbReference type="Gene3D" id="3.10.310.10">
    <property type="entry name" value="Diaminopimelate Epimerase, Chain A, domain 1"/>
    <property type="match status" value="1"/>
</dbReference>
<dbReference type="SUPFAM" id="SSF54506">
    <property type="entry name" value="Diaminopimelate epimerase-like"/>
    <property type="match status" value="1"/>
</dbReference>
<dbReference type="EMBL" id="JACHXO010000003">
    <property type="protein sequence ID" value="MBB3194536.1"/>
    <property type="molecule type" value="Genomic_DNA"/>
</dbReference>
<proteinExistence type="inferred from homology"/>
<comment type="caution">
    <text evidence="2">The sequence shown here is derived from an EMBL/GenBank/DDBJ whole genome shotgun (WGS) entry which is preliminary data.</text>
</comment>
<comment type="similarity">
    <text evidence="1">Belongs to the proline racemase family.</text>
</comment>
<name>A0ABR6GS43_9BURK</name>
<keyword evidence="2" id="KW-0413">Isomerase</keyword>
<dbReference type="PANTHER" id="PTHR33442:SF1">
    <property type="entry name" value="TRANS-3-HYDROXY-L-PROLINE DEHYDRATASE"/>
    <property type="match status" value="1"/>
</dbReference>
<protein>
    <submittedName>
        <fullName evidence="2">4-hydroxyproline epimerase</fullName>
        <ecNumber evidence="2">5.1.1.8</ecNumber>
    </submittedName>
</protein>
<dbReference type="Pfam" id="PF05544">
    <property type="entry name" value="Pro_racemase"/>
    <property type="match status" value="1"/>
</dbReference>